<dbReference type="HAMAP" id="MF_01874">
    <property type="entry name" value="UPF0756"/>
    <property type="match status" value="1"/>
</dbReference>
<dbReference type="AlphaFoldDB" id="A0A8J8GF53"/>
<accession>A0A8J8GF53</accession>
<gene>
    <name evidence="6" type="ORF">HR057_05750</name>
</gene>
<feature type="transmembrane region" description="Helical" evidence="5">
    <location>
        <begin position="84"/>
        <end position="104"/>
    </location>
</feature>
<sequence>MISHPVLFLLLLLLIGIIGKNQSLVISILVLLIIKLIGLDGKIFPFLQTKGINLGVIVITIAVLTPIATGDIGFKELFDSLKSAYAWIALFSGIFVALIAKYGVGLLSNDPHLTAALVLGTILAVVFLQGIAVGPLIAAGIAYLLIKLFTLITS</sequence>
<evidence type="ECO:0000313" key="6">
    <source>
        <dbReference type="EMBL" id="NSL51273.1"/>
    </source>
</evidence>
<keyword evidence="7" id="KW-1185">Reference proteome</keyword>
<reference evidence="6" key="1">
    <citation type="submission" date="2020-06" db="EMBL/GenBank/DDBJ databases">
        <title>A novel thermopfilic bacterium from Erzurum, Turkey.</title>
        <authorList>
            <person name="Adiguzel A."/>
            <person name="Ay H."/>
            <person name="Baltaci M.O."/>
        </authorList>
    </citation>
    <scope>NUCLEOTIDE SEQUENCE</scope>
    <source>
        <strain evidence="6">P2</strain>
    </source>
</reference>
<comment type="caution">
    <text evidence="6">The sequence shown here is derived from an EMBL/GenBank/DDBJ whole genome shotgun (WGS) entry which is preliminary data.</text>
</comment>
<feature type="transmembrane region" description="Helical" evidence="5">
    <location>
        <begin position="116"/>
        <end position="146"/>
    </location>
</feature>
<dbReference type="InterPro" id="IPR007382">
    <property type="entry name" value="UPF0756_TM"/>
</dbReference>
<evidence type="ECO:0000256" key="4">
    <source>
        <dbReference type="ARBA" id="ARBA00023136"/>
    </source>
</evidence>
<keyword evidence="1 5" id="KW-1003">Cell membrane</keyword>
<dbReference type="Pfam" id="PF04284">
    <property type="entry name" value="DUF441"/>
    <property type="match status" value="1"/>
</dbReference>
<proteinExistence type="inferred from homology"/>
<keyword evidence="3 5" id="KW-1133">Transmembrane helix</keyword>
<name>A0A8J8GF53_9BACI</name>
<feature type="transmembrane region" description="Helical" evidence="5">
    <location>
        <begin position="7"/>
        <end position="34"/>
    </location>
</feature>
<dbReference type="PANTHER" id="PTHR38452:SF1">
    <property type="entry name" value="UPF0756 MEMBRANE PROTEIN YEAL"/>
    <property type="match status" value="1"/>
</dbReference>
<dbReference type="EMBL" id="JABTTE010000005">
    <property type="protein sequence ID" value="NSL51273.1"/>
    <property type="molecule type" value="Genomic_DNA"/>
</dbReference>
<evidence type="ECO:0000313" key="7">
    <source>
        <dbReference type="Proteomes" id="UP000625804"/>
    </source>
</evidence>
<feature type="transmembrane region" description="Helical" evidence="5">
    <location>
        <begin position="54"/>
        <end position="72"/>
    </location>
</feature>
<dbReference type="Proteomes" id="UP000625804">
    <property type="component" value="Unassembled WGS sequence"/>
</dbReference>
<dbReference type="RefSeq" id="WP_173730482.1">
    <property type="nucleotide sequence ID" value="NZ_JABTTE010000005.1"/>
</dbReference>
<keyword evidence="4 5" id="KW-0472">Membrane</keyword>
<keyword evidence="2 5" id="KW-0812">Transmembrane</keyword>
<dbReference type="GO" id="GO:0005886">
    <property type="term" value="C:plasma membrane"/>
    <property type="evidence" value="ECO:0007669"/>
    <property type="project" value="UniProtKB-SubCell"/>
</dbReference>
<evidence type="ECO:0000256" key="3">
    <source>
        <dbReference type="ARBA" id="ARBA00022989"/>
    </source>
</evidence>
<organism evidence="6 7">
    <name type="scientific">Calidifontibacillus erzurumensis</name>
    <dbReference type="NCBI Taxonomy" id="2741433"/>
    <lineage>
        <taxon>Bacteria</taxon>
        <taxon>Bacillati</taxon>
        <taxon>Bacillota</taxon>
        <taxon>Bacilli</taxon>
        <taxon>Bacillales</taxon>
        <taxon>Bacillaceae</taxon>
        <taxon>Calidifontibacillus/Schinkia group</taxon>
        <taxon>Calidifontibacillus</taxon>
    </lineage>
</organism>
<comment type="subcellular location">
    <subcellularLocation>
        <location evidence="5">Cell membrane</location>
        <topology evidence="5">Multi-pass membrane protein</topology>
    </subcellularLocation>
</comment>
<evidence type="ECO:0000256" key="5">
    <source>
        <dbReference type="HAMAP-Rule" id="MF_01874"/>
    </source>
</evidence>
<evidence type="ECO:0000256" key="1">
    <source>
        <dbReference type="ARBA" id="ARBA00022475"/>
    </source>
</evidence>
<comment type="similarity">
    <text evidence="5">Belongs to the UPF0756 family.</text>
</comment>
<dbReference type="PANTHER" id="PTHR38452">
    <property type="entry name" value="UPF0756 MEMBRANE PROTEIN YEAL"/>
    <property type="match status" value="1"/>
</dbReference>
<protein>
    <recommendedName>
        <fullName evidence="5">UPF0756 membrane protein HR057_05750</fullName>
    </recommendedName>
</protein>
<evidence type="ECO:0000256" key="2">
    <source>
        <dbReference type="ARBA" id="ARBA00022692"/>
    </source>
</evidence>